<evidence type="ECO:0000313" key="2">
    <source>
        <dbReference type="Proteomes" id="UP000191933"/>
    </source>
</evidence>
<dbReference type="GO" id="GO:0005886">
    <property type="term" value="C:plasma membrane"/>
    <property type="evidence" value="ECO:0007669"/>
    <property type="project" value="InterPro"/>
</dbReference>
<proteinExistence type="predicted"/>
<dbReference type="Pfam" id="PF04632">
    <property type="entry name" value="FUSC"/>
    <property type="match status" value="1"/>
</dbReference>
<dbReference type="InterPro" id="IPR006726">
    <property type="entry name" value="PHBA_efflux_AaeB/fusaric-R"/>
</dbReference>
<sequence length="75" mass="7864">MTSAITARDIAFVLRCSAAATLSYALASSCGLVHPVWASISGIIVSQDTLDQTKSAVLWRFVGTLVRIVVAVAVN</sequence>
<dbReference type="EMBL" id="FBVY01000031">
    <property type="protein sequence ID" value="CUW96936.1"/>
    <property type="molecule type" value="Genomic_DNA"/>
</dbReference>
<dbReference type="Proteomes" id="UP000191933">
    <property type="component" value="Unassembled WGS sequence"/>
</dbReference>
<organism evidence="1 2">
    <name type="scientific">Agrobacterium genomosp. 2 str. CFBP 5494</name>
    <dbReference type="NCBI Taxonomy" id="1183436"/>
    <lineage>
        <taxon>Bacteria</taxon>
        <taxon>Pseudomonadati</taxon>
        <taxon>Pseudomonadota</taxon>
        <taxon>Alphaproteobacteria</taxon>
        <taxon>Hyphomicrobiales</taxon>
        <taxon>Rhizobiaceae</taxon>
        <taxon>Rhizobium/Agrobacterium group</taxon>
        <taxon>Agrobacterium</taxon>
        <taxon>Agrobacterium tumefaciens complex</taxon>
    </lineage>
</organism>
<dbReference type="GO" id="GO:0022857">
    <property type="term" value="F:transmembrane transporter activity"/>
    <property type="evidence" value="ECO:0007669"/>
    <property type="project" value="InterPro"/>
</dbReference>
<name>A0A9W5B409_9HYPH</name>
<keyword evidence="2" id="KW-1185">Reference proteome</keyword>
<reference evidence="1 2" key="1">
    <citation type="submission" date="2016-01" db="EMBL/GenBank/DDBJ databases">
        <authorList>
            <person name="Regsiter A."/>
            <person name="william w."/>
        </authorList>
    </citation>
    <scope>NUCLEOTIDE SEQUENCE [LARGE SCALE GENOMIC DNA]</scope>
    <source>
        <strain evidence="1 2">CFBP 5494</strain>
    </source>
</reference>
<gene>
    <name evidence="1" type="ORF">AGR2A_Lc20056</name>
</gene>
<protein>
    <submittedName>
        <fullName evidence="1">Membrane protein</fullName>
    </submittedName>
</protein>
<evidence type="ECO:0000313" key="1">
    <source>
        <dbReference type="EMBL" id="CUW96936.1"/>
    </source>
</evidence>
<accession>A0A9W5B409</accession>
<dbReference type="AlphaFoldDB" id="A0A9W5B409"/>
<dbReference type="RefSeq" id="WP_072493467.1">
    <property type="nucleotide sequence ID" value="NZ_LT009719.1"/>
</dbReference>
<comment type="caution">
    <text evidence="1">The sequence shown here is derived from an EMBL/GenBank/DDBJ whole genome shotgun (WGS) entry which is preliminary data.</text>
</comment>